<evidence type="ECO:0000313" key="2">
    <source>
        <dbReference type="Proteomes" id="UP000005090"/>
    </source>
</evidence>
<proteinExistence type="predicted"/>
<organism evidence="1 2">
    <name type="scientific">Methylomicrobium album BG8</name>
    <dbReference type="NCBI Taxonomy" id="686340"/>
    <lineage>
        <taxon>Bacteria</taxon>
        <taxon>Pseudomonadati</taxon>
        <taxon>Pseudomonadota</taxon>
        <taxon>Gammaproteobacteria</taxon>
        <taxon>Methylococcales</taxon>
        <taxon>Methylococcaceae</taxon>
        <taxon>Methylomicrobium</taxon>
    </lineage>
</organism>
<dbReference type="RefSeq" id="WP_005372424.1">
    <property type="nucleotide sequence ID" value="NZ_CM001475.1"/>
</dbReference>
<dbReference type="CDD" id="cd00371">
    <property type="entry name" value="HMA"/>
    <property type="match status" value="1"/>
</dbReference>
<keyword evidence="2" id="KW-1185">Reference proteome</keyword>
<sequence length="113" mass="12940">MPTFEQLRGYLDRVNIAHHIRGRIRLRLQAYPKELPLPDPDDTGQFQALIEQTPGVRSVRINPLARSCLIEYDPQVIPDQAWKDFIAGDSSAAALILEHILRDTYQEIIHAQL</sequence>
<dbReference type="EMBL" id="CM001475">
    <property type="protein sequence ID" value="EIC30061.1"/>
    <property type="molecule type" value="Genomic_DNA"/>
</dbReference>
<protein>
    <submittedName>
        <fullName evidence="1">Uncharacterized protein</fullName>
    </submittedName>
</protein>
<reference evidence="1 2" key="1">
    <citation type="journal article" date="2013" name="Genome Announc.">
        <title>Genome Sequence of the Obligate Gammaproteobacterial Methanotroph Methylomicrobium album Strain BG8.</title>
        <authorList>
            <person name="Kits K.D."/>
            <person name="Kalyuzhnaya M.G."/>
            <person name="Klotz M.G."/>
            <person name="Jetten M.S."/>
            <person name="Op den Camp H.J."/>
            <person name="Vuilleumier S."/>
            <person name="Bringel F."/>
            <person name="Dispirito A.A."/>
            <person name="Murrell J.C."/>
            <person name="Bruce D."/>
            <person name="Cheng J.F."/>
            <person name="Copeland A."/>
            <person name="Goodwin L."/>
            <person name="Hauser L."/>
            <person name="Lajus A."/>
            <person name="Land M.L."/>
            <person name="Lapidus A."/>
            <person name="Lucas S."/>
            <person name="Medigue C."/>
            <person name="Pitluck S."/>
            <person name="Woyke T."/>
            <person name="Zeytun A."/>
            <person name="Stein L.Y."/>
        </authorList>
    </citation>
    <scope>NUCLEOTIDE SEQUENCE [LARGE SCALE GENOMIC DNA]</scope>
    <source>
        <strain evidence="1 2">BG8</strain>
    </source>
</reference>
<accession>H8GGU8</accession>
<dbReference type="HOGENOM" id="CLU_145976_1_0_6"/>
<dbReference type="InterPro" id="IPR006121">
    <property type="entry name" value="HMA_dom"/>
</dbReference>
<dbReference type="eggNOG" id="ENOG5032ZNP">
    <property type="taxonomic scope" value="Bacteria"/>
</dbReference>
<dbReference type="STRING" id="686340.Metal_2325"/>
<dbReference type="AlphaFoldDB" id="H8GGU8"/>
<name>H8GGU8_METAL</name>
<dbReference type="GO" id="GO:0046872">
    <property type="term" value="F:metal ion binding"/>
    <property type="evidence" value="ECO:0007669"/>
    <property type="project" value="InterPro"/>
</dbReference>
<evidence type="ECO:0000313" key="1">
    <source>
        <dbReference type="EMBL" id="EIC30061.1"/>
    </source>
</evidence>
<dbReference type="Proteomes" id="UP000005090">
    <property type="component" value="Chromosome"/>
</dbReference>
<gene>
    <name evidence="1" type="ORF">Metal_2325</name>
</gene>